<evidence type="ECO:0000313" key="4">
    <source>
        <dbReference type="Proteomes" id="UP000318437"/>
    </source>
</evidence>
<keyword evidence="4" id="KW-1185">Reference proteome</keyword>
<protein>
    <recommendedName>
        <fullName evidence="5">Glycosyltransferase RgtA/B/C/D-like domain-containing protein</fullName>
    </recommendedName>
</protein>
<dbReference type="OrthoDB" id="9786218at2"/>
<dbReference type="AlphaFoldDB" id="A0A5C6D2B3"/>
<dbReference type="RefSeq" id="WP_146447875.1">
    <property type="nucleotide sequence ID" value="NZ_SJPS01000001.1"/>
</dbReference>
<keyword evidence="2" id="KW-0812">Transmembrane</keyword>
<organism evidence="3 4">
    <name type="scientific">Bythopirellula polymerisocia</name>
    <dbReference type="NCBI Taxonomy" id="2528003"/>
    <lineage>
        <taxon>Bacteria</taxon>
        <taxon>Pseudomonadati</taxon>
        <taxon>Planctomycetota</taxon>
        <taxon>Planctomycetia</taxon>
        <taxon>Pirellulales</taxon>
        <taxon>Lacipirellulaceae</taxon>
        <taxon>Bythopirellula</taxon>
    </lineage>
</organism>
<evidence type="ECO:0000313" key="3">
    <source>
        <dbReference type="EMBL" id="TWU29921.1"/>
    </source>
</evidence>
<sequence length="586" mass="65926">MTTPLESATEPTSQSNSDEIARREFRLFKWGTLLALALGCAWPLTLNLVDPDLWGHVQYAQDWLAEGQLPRTASHTFTAEGYRWINHENLAELALAFGHEHLGGTGMLVAKCLVGMAVVLSMVWIAVCRGTNPYMAWVWMLVVTTNLQPFFLLRPQLLSFVYCALVLVILDRAFCHWHEQRTVRWPVVWMLPVVVALWVNSHGGFLAGVAIIGAYLGGRILELIINRKNVAWSKAGHLALVGVACLAATLVNPYGLELHRWLATSLTQPRPEITEWLAPHPSDPVFWPWLAMLGIAGGSLLATSKRRDWVEVVILLLVVWQSAMHLRHVAFVSLLCGYWIAPHFQSAMGCLLPSESTNGGKFALSPWMRRSAVIALLVVIALQSFALDERLKRFPVDRGLYPVDAIQFMADRHLDGKLVASFNWAQYAIAALAPDVTLAFDGRYDTCYPTEVVDMHFDFLLGEANGKRWRGPDSGPIDGRRVLKYGEPELVLIDRLYEHPRSIMRAEGEKENPDWVLLYRDRVAEIWGRSYRFDDPTSPDYMPLSQRVQDPSPREGEVPWPALPIRSESNQLASENPQAVQSDVQL</sequence>
<feature type="transmembrane region" description="Helical" evidence="2">
    <location>
        <begin position="237"/>
        <end position="256"/>
    </location>
</feature>
<evidence type="ECO:0008006" key="5">
    <source>
        <dbReference type="Google" id="ProtNLM"/>
    </source>
</evidence>
<feature type="transmembrane region" description="Helical" evidence="2">
    <location>
        <begin position="285"/>
        <end position="302"/>
    </location>
</feature>
<feature type="region of interest" description="Disordered" evidence="1">
    <location>
        <begin position="538"/>
        <end position="586"/>
    </location>
</feature>
<accession>A0A5C6D2B3</accession>
<evidence type="ECO:0000256" key="2">
    <source>
        <dbReference type="SAM" id="Phobius"/>
    </source>
</evidence>
<dbReference type="Proteomes" id="UP000318437">
    <property type="component" value="Unassembled WGS sequence"/>
</dbReference>
<feature type="transmembrane region" description="Helical" evidence="2">
    <location>
        <begin position="205"/>
        <end position="225"/>
    </location>
</feature>
<feature type="transmembrane region" description="Helical" evidence="2">
    <location>
        <begin position="134"/>
        <end position="151"/>
    </location>
</feature>
<feature type="compositionally biased region" description="Polar residues" evidence="1">
    <location>
        <begin position="567"/>
        <end position="586"/>
    </location>
</feature>
<keyword evidence="2" id="KW-0472">Membrane</keyword>
<feature type="transmembrane region" description="Helical" evidence="2">
    <location>
        <begin position="314"/>
        <end position="341"/>
    </location>
</feature>
<feature type="transmembrane region" description="Helical" evidence="2">
    <location>
        <begin position="108"/>
        <end position="127"/>
    </location>
</feature>
<proteinExistence type="predicted"/>
<dbReference type="EMBL" id="SJPS01000001">
    <property type="protein sequence ID" value="TWU29921.1"/>
    <property type="molecule type" value="Genomic_DNA"/>
</dbReference>
<reference evidence="3 4" key="1">
    <citation type="submission" date="2019-02" db="EMBL/GenBank/DDBJ databases">
        <title>Deep-cultivation of Planctomycetes and their phenomic and genomic characterization uncovers novel biology.</title>
        <authorList>
            <person name="Wiegand S."/>
            <person name="Jogler M."/>
            <person name="Boedeker C."/>
            <person name="Pinto D."/>
            <person name="Vollmers J."/>
            <person name="Rivas-Marin E."/>
            <person name="Kohn T."/>
            <person name="Peeters S.H."/>
            <person name="Heuer A."/>
            <person name="Rast P."/>
            <person name="Oberbeckmann S."/>
            <person name="Bunk B."/>
            <person name="Jeske O."/>
            <person name="Meyerdierks A."/>
            <person name="Storesund J.E."/>
            <person name="Kallscheuer N."/>
            <person name="Luecker S."/>
            <person name="Lage O.M."/>
            <person name="Pohl T."/>
            <person name="Merkel B.J."/>
            <person name="Hornburger P."/>
            <person name="Mueller R.-W."/>
            <person name="Bruemmer F."/>
            <person name="Labrenz M."/>
            <person name="Spormann A.M."/>
            <person name="Op Den Camp H."/>
            <person name="Overmann J."/>
            <person name="Amann R."/>
            <person name="Jetten M.S.M."/>
            <person name="Mascher T."/>
            <person name="Medema M.H."/>
            <person name="Devos D.P."/>
            <person name="Kaster A.-K."/>
            <person name="Ovreas L."/>
            <person name="Rohde M."/>
            <person name="Galperin M.Y."/>
            <person name="Jogler C."/>
        </authorList>
    </citation>
    <scope>NUCLEOTIDE SEQUENCE [LARGE SCALE GENOMIC DNA]</scope>
    <source>
        <strain evidence="3 4">Pla144</strain>
    </source>
</reference>
<comment type="caution">
    <text evidence="3">The sequence shown here is derived from an EMBL/GenBank/DDBJ whole genome shotgun (WGS) entry which is preliminary data.</text>
</comment>
<evidence type="ECO:0000256" key="1">
    <source>
        <dbReference type="SAM" id="MobiDB-lite"/>
    </source>
</evidence>
<name>A0A5C6D2B3_9BACT</name>
<gene>
    <name evidence="3" type="ORF">Pla144_07020</name>
</gene>
<feature type="transmembrane region" description="Helical" evidence="2">
    <location>
        <begin position="27"/>
        <end position="45"/>
    </location>
</feature>
<keyword evidence="2" id="KW-1133">Transmembrane helix</keyword>